<dbReference type="PRINTS" id="PR00237">
    <property type="entry name" value="GPCRRHODOPSN"/>
</dbReference>
<accession>A0AAD9RK19</accession>
<proteinExistence type="inferred from homology"/>
<evidence type="ECO:0000256" key="7">
    <source>
        <dbReference type="ARBA" id="ARBA00023136"/>
    </source>
</evidence>
<evidence type="ECO:0000313" key="15">
    <source>
        <dbReference type="EMBL" id="KAK2581038.1"/>
    </source>
</evidence>
<keyword evidence="16" id="KW-1185">Reference proteome</keyword>
<keyword evidence="5 13" id="KW-1133">Transmembrane helix</keyword>
<organism evidence="15 16">
    <name type="scientific">Odynerus spinipes</name>
    <dbReference type="NCBI Taxonomy" id="1348599"/>
    <lineage>
        <taxon>Eukaryota</taxon>
        <taxon>Metazoa</taxon>
        <taxon>Ecdysozoa</taxon>
        <taxon>Arthropoda</taxon>
        <taxon>Hexapoda</taxon>
        <taxon>Insecta</taxon>
        <taxon>Pterygota</taxon>
        <taxon>Neoptera</taxon>
        <taxon>Endopterygota</taxon>
        <taxon>Hymenoptera</taxon>
        <taxon>Apocrita</taxon>
        <taxon>Aculeata</taxon>
        <taxon>Vespoidea</taxon>
        <taxon>Vespidae</taxon>
        <taxon>Eumeninae</taxon>
        <taxon>Odynerus</taxon>
    </lineage>
</organism>
<dbReference type="Gene3D" id="1.20.1070.10">
    <property type="entry name" value="Rhodopsin 7-helix transmembrane proteins"/>
    <property type="match status" value="1"/>
</dbReference>
<dbReference type="PROSITE" id="PS00237">
    <property type="entry name" value="G_PROTEIN_RECEP_F1_1"/>
    <property type="match status" value="1"/>
</dbReference>
<dbReference type="InterPro" id="IPR001658">
    <property type="entry name" value="GphnRH_fam_rcpt"/>
</dbReference>
<dbReference type="Pfam" id="PF00001">
    <property type="entry name" value="7tm_1"/>
    <property type="match status" value="1"/>
</dbReference>
<evidence type="ECO:0000256" key="5">
    <source>
        <dbReference type="ARBA" id="ARBA00022989"/>
    </source>
</evidence>
<keyword evidence="3" id="KW-1003">Cell membrane</keyword>
<dbReference type="SUPFAM" id="SSF81321">
    <property type="entry name" value="Family A G protein-coupled receptor-like"/>
    <property type="match status" value="1"/>
</dbReference>
<keyword evidence="6 11" id="KW-0297">G-protein coupled receptor</keyword>
<dbReference type="InterPro" id="IPR017452">
    <property type="entry name" value="GPCR_Rhodpsn_7TM"/>
</dbReference>
<dbReference type="EMBL" id="JAIFRP010000045">
    <property type="protein sequence ID" value="KAK2581038.1"/>
    <property type="molecule type" value="Genomic_DNA"/>
</dbReference>
<keyword evidence="8" id="KW-1015">Disulfide bond</keyword>
<evidence type="ECO:0000256" key="2">
    <source>
        <dbReference type="ARBA" id="ARBA00010663"/>
    </source>
</evidence>
<feature type="domain" description="G-protein coupled receptors family 1 profile" evidence="14">
    <location>
        <begin position="1"/>
        <end position="225"/>
    </location>
</feature>
<reference evidence="15" key="1">
    <citation type="submission" date="2021-08" db="EMBL/GenBank/DDBJ databases">
        <authorList>
            <person name="Misof B."/>
            <person name="Oliver O."/>
            <person name="Podsiadlowski L."/>
            <person name="Donath A."/>
            <person name="Peters R."/>
            <person name="Mayer C."/>
            <person name="Rust J."/>
            <person name="Gunkel S."/>
            <person name="Lesny P."/>
            <person name="Martin S."/>
            <person name="Oeyen J.P."/>
            <person name="Petersen M."/>
            <person name="Panagiotis P."/>
            <person name="Wilbrandt J."/>
            <person name="Tanja T."/>
        </authorList>
    </citation>
    <scope>NUCLEOTIDE SEQUENCE</scope>
    <source>
        <strain evidence="15">GBR_01_08_01A</strain>
        <tissue evidence="15">Thorax + abdomen</tissue>
    </source>
</reference>
<evidence type="ECO:0000256" key="3">
    <source>
        <dbReference type="ARBA" id="ARBA00022475"/>
    </source>
</evidence>
<evidence type="ECO:0000256" key="6">
    <source>
        <dbReference type="ARBA" id="ARBA00023040"/>
    </source>
</evidence>
<evidence type="ECO:0000256" key="12">
    <source>
        <dbReference type="SAM" id="MobiDB-lite"/>
    </source>
</evidence>
<comment type="similarity">
    <text evidence="2 11">Belongs to the G-protein coupled receptor 1 family.</text>
</comment>
<dbReference type="Proteomes" id="UP001258017">
    <property type="component" value="Unassembled WGS sequence"/>
</dbReference>
<feature type="transmembrane region" description="Helical" evidence="13">
    <location>
        <begin position="120"/>
        <end position="141"/>
    </location>
</feature>
<dbReference type="GO" id="GO:0042277">
    <property type="term" value="F:peptide binding"/>
    <property type="evidence" value="ECO:0007669"/>
    <property type="project" value="TreeGrafter"/>
</dbReference>
<evidence type="ECO:0000256" key="11">
    <source>
        <dbReference type="RuleBase" id="RU000688"/>
    </source>
</evidence>
<dbReference type="GO" id="GO:0005886">
    <property type="term" value="C:plasma membrane"/>
    <property type="evidence" value="ECO:0007669"/>
    <property type="project" value="UniProtKB-SubCell"/>
</dbReference>
<comment type="subcellular location">
    <subcellularLocation>
        <location evidence="1">Cell membrane</location>
        <topology evidence="1">Multi-pass membrane protein</topology>
    </subcellularLocation>
</comment>
<sequence>MPLEIGWAITVSWKAGDAACRIMAFFRVFGLYLSSFILVCISMDRYYAVIKPLRLLDVDRRGKIMLTIAWMASIFCSMPQVVVFHLETHPNITWYSQCITFNAFPTYTHELTYSLFGMLMMYWLPLIVIIYTYTSILLEICRRSRESVEDRIRRSSLGFLGRARIRTLKMTIIIVAVFFICWTPYYVMSLWYWIDRTSARNVDQRIQKGLFFFACTNSSMNPIVYGAFNIRDRKKGTKSRCVASLTTNPAKERRASYERSQDSSMPRASRNRAATAGELQLKAITGDSLRP</sequence>
<dbReference type="PRINTS" id="PR00529">
    <property type="entry name" value="GNADOTRPHINR"/>
</dbReference>
<dbReference type="AlphaFoldDB" id="A0AAD9RK19"/>
<evidence type="ECO:0000259" key="14">
    <source>
        <dbReference type="PROSITE" id="PS50262"/>
    </source>
</evidence>
<name>A0AAD9RK19_9HYME</name>
<feature type="region of interest" description="Disordered" evidence="12">
    <location>
        <begin position="249"/>
        <end position="291"/>
    </location>
</feature>
<evidence type="ECO:0000256" key="8">
    <source>
        <dbReference type="ARBA" id="ARBA00023157"/>
    </source>
</evidence>
<dbReference type="InterPro" id="IPR000276">
    <property type="entry name" value="GPCR_Rhodpsn"/>
</dbReference>
<reference evidence="15" key="2">
    <citation type="journal article" date="2023" name="Commun. Biol.">
        <title>Intrasexual cuticular hydrocarbon dimorphism in a wasp sheds light on hydrocarbon biosynthesis genes in Hymenoptera.</title>
        <authorList>
            <person name="Moris V.C."/>
            <person name="Podsiadlowski L."/>
            <person name="Martin S."/>
            <person name="Oeyen J.P."/>
            <person name="Donath A."/>
            <person name="Petersen M."/>
            <person name="Wilbrandt J."/>
            <person name="Misof B."/>
            <person name="Liedtke D."/>
            <person name="Thamm M."/>
            <person name="Scheiner R."/>
            <person name="Schmitt T."/>
            <person name="Niehuis O."/>
        </authorList>
    </citation>
    <scope>NUCLEOTIDE SEQUENCE</scope>
    <source>
        <strain evidence="15">GBR_01_08_01A</strain>
    </source>
</reference>
<evidence type="ECO:0000313" key="16">
    <source>
        <dbReference type="Proteomes" id="UP001258017"/>
    </source>
</evidence>
<feature type="compositionally biased region" description="Basic and acidic residues" evidence="12">
    <location>
        <begin position="250"/>
        <end position="261"/>
    </location>
</feature>
<dbReference type="PANTHER" id="PTHR24241:SF59">
    <property type="entry name" value="ADIPOKINETIC HORMONE RECEPTOR, ISOFORM C"/>
    <property type="match status" value="1"/>
</dbReference>
<dbReference type="PANTHER" id="PTHR24241">
    <property type="entry name" value="NEUROPEPTIDE RECEPTOR-RELATED G-PROTEIN COUPLED RECEPTOR"/>
    <property type="match status" value="1"/>
</dbReference>
<evidence type="ECO:0000256" key="10">
    <source>
        <dbReference type="ARBA" id="ARBA00023224"/>
    </source>
</evidence>
<dbReference type="GO" id="GO:0032870">
    <property type="term" value="P:cellular response to hormone stimulus"/>
    <property type="evidence" value="ECO:0007669"/>
    <property type="project" value="TreeGrafter"/>
</dbReference>
<feature type="transmembrane region" description="Helical" evidence="13">
    <location>
        <begin position="209"/>
        <end position="230"/>
    </location>
</feature>
<keyword evidence="10 11" id="KW-0807">Transducer</keyword>
<dbReference type="PROSITE" id="PS50262">
    <property type="entry name" value="G_PROTEIN_RECEP_F1_2"/>
    <property type="match status" value="1"/>
</dbReference>
<keyword evidence="7 13" id="KW-0472">Membrane</keyword>
<evidence type="ECO:0000256" key="9">
    <source>
        <dbReference type="ARBA" id="ARBA00023170"/>
    </source>
</evidence>
<dbReference type="GO" id="GO:0097003">
    <property type="term" value="F:adipokinetic hormone receptor activity"/>
    <property type="evidence" value="ECO:0007669"/>
    <property type="project" value="TreeGrafter"/>
</dbReference>
<keyword evidence="4 11" id="KW-0812">Transmembrane</keyword>
<feature type="transmembrane region" description="Helical" evidence="13">
    <location>
        <begin position="64"/>
        <end position="86"/>
    </location>
</feature>
<evidence type="ECO:0000256" key="1">
    <source>
        <dbReference type="ARBA" id="ARBA00004651"/>
    </source>
</evidence>
<gene>
    <name evidence="15" type="ORF">KPH14_006085</name>
</gene>
<feature type="transmembrane region" description="Helical" evidence="13">
    <location>
        <begin position="172"/>
        <end position="194"/>
    </location>
</feature>
<feature type="transmembrane region" description="Helical" evidence="13">
    <location>
        <begin position="22"/>
        <end position="43"/>
    </location>
</feature>
<protein>
    <recommendedName>
        <fullName evidence="14">G-protein coupled receptors family 1 profile domain-containing protein</fullName>
    </recommendedName>
</protein>
<evidence type="ECO:0000256" key="4">
    <source>
        <dbReference type="ARBA" id="ARBA00022692"/>
    </source>
</evidence>
<comment type="caution">
    <text evidence="15">The sequence shown here is derived from an EMBL/GenBank/DDBJ whole genome shotgun (WGS) entry which is preliminary data.</text>
</comment>
<evidence type="ECO:0000256" key="13">
    <source>
        <dbReference type="SAM" id="Phobius"/>
    </source>
</evidence>
<keyword evidence="9 11" id="KW-0675">Receptor</keyword>
<dbReference type="GO" id="GO:0004930">
    <property type="term" value="F:G protein-coupled receptor activity"/>
    <property type="evidence" value="ECO:0007669"/>
    <property type="project" value="UniProtKB-KW"/>
</dbReference>